<dbReference type="PANTHER" id="PTHR10509">
    <property type="entry name" value="O-METHYLTRANSFERASE-RELATED"/>
    <property type="match status" value="1"/>
</dbReference>
<dbReference type="GO" id="GO:0032259">
    <property type="term" value="P:methylation"/>
    <property type="evidence" value="ECO:0007669"/>
    <property type="project" value="UniProtKB-KW"/>
</dbReference>
<organism evidence="5 6">
    <name type="scientific">Paramuricea clavata</name>
    <name type="common">Red gorgonian</name>
    <name type="synonym">Violescent sea-whip</name>
    <dbReference type="NCBI Taxonomy" id="317549"/>
    <lineage>
        <taxon>Eukaryota</taxon>
        <taxon>Metazoa</taxon>
        <taxon>Cnidaria</taxon>
        <taxon>Anthozoa</taxon>
        <taxon>Octocorallia</taxon>
        <taxon>Malacalcyonacea</taxon>
        <taxon>Plexauridae</taxon>
        <taxon>Paramuricea</taxon>
    </lineage>
</organism>
<evidence type="ECO:0000256" key="3">
    <source>
        <dbReference type="ARBA" id="ARBA00022691"/>
    </source>
</evidence>
<gene>
    <name evidence="5" type="ORF">PACLA_8A056152</name>
</gene>
<dbReference type="InterPro" id="IPR029063">
    <property type="entry name" value="SAM-dependent_MTases_sf"/>
</dbReference>
<comment type="similarity">
    <text evidence="4">Belongs to the class I-like SAM-binding methyltransferase superfamily. Cation-dependent O-methyltransferase family.</text>
</comment>
<evidence type="ECO:0000313" key="6">
    <source>
        <dbReference type="Proteomes" id="UP001152795"/>
    </source>
</evidence>
<name>A0A7D9L3K2_PARCT</name>
<dbReference type="GO" id="GO:0008171">
    <property type="term" value="F:O-methyltransferase activity"/>
    <property type="evidence" value="ECO:0007669"/>
    <property type="project" value="InterPro"/>
</dbReference>
<dbReference type="AlphaFoldDB" id="A0A7D9L3K2"/>
<sequence length="109" mass="12262">MDKIDLRIQPAVQTLDELLAAGEGGTFDFIYIDANKVSYDTYYEKGLQLLRPGGVIAIDNVLWHGLVTKEEKDEVTTSIHNLNQKIHKDERVDNSLLPLADGLNLVRKI</sequence>
<dbReference type="InterPro" id="IPR002935">
    <property type="entry name" value="SAM_O-MeTrfase"/>
</dbReference>
<accession>A0A7D9L3K2</accession>
<dbReference type="Pfam" id="PF01596">
    <property type="entry name" value="Methyltransf_3"/>
    <property type="match status" value="1"/>
</dbReference>
<keyword evidence="1 5" id="KW-0489">Methyltransferase</keyword>
<evidence type="ECO:0000256" key="2">
    <source>
        <dbReference type="ARBA" id="ARBA00022679"/>
    </source>
</evidence>
<dbReference type="SUPFAM" id="SSF53335">
    <property type="entry name" value="S-adenosyl-L-methionine-dependent methyltransferases"/>
    <property type="match status" value="1"/>
</dbReference>
<keyword evidence="3" id="KW-0949">S-adenosyl-L-methionine</keyword>
<evidence type="ECO:0000313" key="5">
    <source>
        <dbReference type="EMBL" id="CAB4025412.1"/>
    </source>
</evidence>
<comment type="caution">
    <text evidence="5">The sequence shown here is derived from an EMBL/GenBank/DDBJ whole genome shotgun (WGS) entry which is preliminary data.</text>
</comment>
<dbReference type="EMBL" id="CACRXK020013590">
    <property type="protein sequence ID" value="CAB4025412.1"/>
    <property type="molecule type" value="Genomic_DNA"/>
</dbReference>
<dbReference type="OrthoDB" id="10251242at2759"/>
<keyword evidence="2" id="KW-0808">Transferase</keyword>
<protein>
    <submittedName>
        <fullName evidence="5">SAM-dependent methyltransferase</fullName>
    </submittedName>
</protein>
<dbReference type="PANTHER" id="PTHR10509:SF93">
    <property type="entry name" value="CATECHOL O-METHYLTRANSFERASE DOMAIN-CONTAINING PROTEIN 1"/>
    <property type="match status" value="1"/>
</dbReference>
<dbReference type="PROSITE" id="PS51682">
    <property type="entry name" value="SAM_OMT_I"/>
    <property type="match status" value="1"/>
</dbReference>
<dbReference type="GO" id="GO:0008757">
    <property type="term" value="F:S-adenosylmethionine-dependent methyltransferase activity"/>
    <property type="evidence" value="ECO:0007669"/>
    <property type="project" value="TreeGrafter"/>
</dbReference>
<dbReference type="Proteomes" id="UP001152795">
    <property type="component" value="Unassembled WGS sequence"/>
</dbReference>
<evidence type="ECO:0000256" key="1">
    <source>
        <dbReference type="ARBA" id="ARBA00022603"/>
    </source>
</evidence>
<dbReference type="InterPro" id="IPR050362">
    <property type="entry name" value="Cation-dep_OMT"/>
</dbReference>
<reference evidence="5" key="1">
    <citation type="submission" date="2020-04" db="EMBL/GenBank/DDBJ databases">
        <authorList>
            <person name="Alioto T."/>
            <person name="Alioto T."/>
            <person name="Gomez Garrido J."/>
        </authorList>
    </citation>
    <scope>NUCLEOTIDE SEQUENCE</scope>
    <source>
        <strain evidence="5">A484AB</strain>
    </source>
</reference>
<dbReference type="Gene3D" id="3.40.50.150">
    <property type="entry name" value="Vaccinia Virus protein VP39"/>
    <property type="match status" value="1"/>
</dbReference>
<evidence type="ECO:0000256" key="4">
    <source>
        <dbReference type="ARBA" id="ARBA00023453"/>
    </source>
</evidence>
<keyword evidence="6" id="KW-1185">Reference proteome</keyword>
<proteinExistence type="inferred from homology"/>